<dbReference type="VEuPathDB" id="TriTrypDB:BSAL_75505"/>
<feature type="compositionally biased region" description="Low complexity" evidence="6">
    <location>
        <begin position="2028"/>
        <end position="2040"/>
    </location>
</feature>
<evidence type="ECO:0000256" key="6">
    <source>
        <dbReference type="SAM" id="MobiDB-lite"/>
    </source>
</evidence>
<dbReference type="InterPro" id="IPR015943">
    <property type="entry name" value="WD40/YVTN_repeat-like_dom_sf"/>
</dbReference>
<dbReference type="InterPro" id="IPR006594">
    <property type="entry name" value="LisH"/>
</dbReference>
<feature type="compositionally biased region" description="Low complexity" evidence="6">
    <location>
        <begin position="1116"/>
        <end position="1134"/>
    </location>
</feature>
<feature type="compositionally biased region" description="Acidic residues" evidence="6">
    <location>
        <begin position="1991"/>
        <end position="2026"/>
    </location>
</feature>
<keyword evidence="8" id="KW-1185">Reference proteome</keyword>
<feature type="region of interest" description="Disordered" evidence="6">
    <location>
        <begin position="494"/>
        <end position="578"/>
    </location>
</feature>
<feature type="region of interest" description="Disordered" evidence="6">
    <location>
        <begin position="1943"/>
        <end position="2075"/>
    </location>
</feature>
<evidence type="ECO:0000313" key="8">
    <source>
        <dbReference type="Proteomes" id="UP000051952"/>
    </source>
</evidence>
<dbReference type="GO" id="GO:0005634">
    <property type="term" value="C:nucleus"/>
    <property type="evidence" value="ECO:0007669"/>
    <property type="project" value="UniProtKB-SubCell"/>
</dbReference>
<feature type="compositionally biased region" description="Low complexity" evidence="6">
    <location>
        <begin position="1981"/>
        <end position="1990"/>
    </location>
</feature>
<dbReference type="InterPro" id="IPR036322">
    <property type="entry name" value="WD40_repeat_dom_sf"/>
</dbReference>
<name>A0A0S4IYH1_BODSA</name>
<feature type="compositionally biased region" description="Acidic residues" evidence="6">
    <location>
        <begin position="34"/>
        <end position="87"/>
    </location>
</feature>
<feature type="compositionally biased region" description="Acidic residues" evidence="6">
    <location>
        <begin position="2064"/>
        <end position="2075"/>
    </location>
</feature>
<feature type="compositionally biased region" description="Acidic residues" evidence="6">
    <location>
        <begin position="96"/>
        <end position="105"/>
    </location>
</feature>
<dbReference type="InterPro" id="IPR033270">
    <property type="entry name" value="VPRBP/DCAF1"/>
</dbReference>
<protein>
    <submittedName>
        <fullName evidence="7">Uncharacterized protein</fullName>
    </submittedName>
</protein>
<accession>A0A0S4IYH1</accession>
<evidence type="ECO:0000256" key="2">
    <source>
        <dbReference type="ARBA" id="ARBA00004906"/>
    </source>
</evidence>
<evidence type="ECO:0000256" key="1">
    <source>
        <dbReference type="ARBA" id="ARBA00004123"/>
    </source>
</evidence>
<dbReference type="Proteomes" id="UP000051952">
    <property type="component" value="Unassembled WGS sequence"/>
</dbReference>
<dbReference type="GO" id="GO:0016567">
    <property type="term" value="P:protein ubiquitination"/>
    <property type="evidence" value="ECO:0007669"/>
    <property type="project" value="UniProtKB-UniPathway"/>
</dbReference>
<dbReference type="OrthoDB" id="27563at2759"/>
<feature type="region of interest" description="Disordered" evidence="6">
    <location>
        <begin position="1068"/>
        <end position="1134"/>
    </location>
</feature>
<evidence type="ECO:0000256" key="4">
    <source>
        <dbReference type="ARBA" id="ARBA00022786"/>
    </source>
</evidence>
<dbReference type="PANTHER" id="PTHR13129">
    <property type="entry name" value="VPRBP PROTEIN-RELATED"/>
    <property type="match status" value="1"/>
</dbReference>
<reference evidence="8" key="1">
    <citation type="submission" date="2015-09" db="EMBL/GenBank/DDBJ databases">
        <authorList>
            <consortium name="Pathogen Informatics"/>
        </authorList>
    </citation>
    <scope>NUCLEOTIDE SEQUENCE [LARGE SCALE GENOMIC DNA]</scope>
    <source>
        <strain evidence="8">Lake Konstanz</strain>
    </source>
</reference>
<feature type="region of interest" description="Disordered" evidence="6">
    <location>
        <begin position="1"/>
        <end position="144"/>
    </location>
</feature>
<feature type="compositionally biased region" description="Gly residues" evidence="6">
    <location>
        <begin position="2041"/>
        <end position="2063"/>
    </location>
</feature>
<gene>
    <name evidence="7" type="ORF">BSAL_75505</name>
</gene>
<dbReference type="UniPathway" id="UPA00143"/>
<dbReference type="PANTHER" id="PTHR13129:SF4">
    <property type="entry name" value="DDB1- AND CUL4-ASSOCIATED FACTOR 1"/>
    <property type="match status" value="1"/>
</dbReference>
<dbReference type="OMA" id="ANFNNAC"/>
<keyword evidence="5" id="KW-0539">Nucleus</keyword>
<dbReference type="GO" id="GO:0080008">
    <property type="term" value="C:Cul4-RING E3 ubiquitin ligase complex"/>
    <property type="evidence" value="ECO:0007669"/>
    <property type="project" value="TreeGrafter"/>
</dbReference>
<comment type="similarity">
    <text evidence="3">Belongs to the VPRBP/DCAF1 family.</text>
</comment>
<feature type="region of interest" description="Disordered" evidence="6">
    <location>
        <begin position="270"/>
        <end position="299"/>
    </location>
</feature>
<feature type="compositionally biased region" description="Low complexity" evidence="6">
    <location>
        <begin position="270"/>
        <end position="283"/>
    </location>
</feature>
<organism evidence="7 8">
    <name type="scientific">Bodo saltans</name>
    <name type="common">Flagellated protozoan</name>
    <dbReference type="NCBI Taxonomy" id="75058"/>
    <lineage>
        <taxon>Eukaryota</taxon>
        <taxon>Discoba</taxon>
        <taxon>Euglenozoa</taxon>
        <taxon>Kinetoplastea</taxon>
        <taxon>Metakinetoplastina</taxon>
        <taxon>Eubodonida</taxon>
        <taxon>Bodonidae</taxon>
        <taxon>Bodo</taxon>
    </lineage>
</organism>
<proteinExistence type="inferred from homology"/>
<comment type="pathway">
    <text evidence="2">Protein modification; protein ubiquitination.</text>
</comment>
<feature type="compositionally biased region" description="Acidic residues" evidence="6">
    <location>
        <begin position="1947"/>
        <end position="1980"/>
    </location>
</feature>
<evidence type="ECO:0000256" key="5">
    <source>
        <dbReference type="ARBA" id="ARBA00023242"/>
    </source>
</evidence>
<comment type="subcellular location">
    <subcellularLocation>
        <location evidence="1">Nucleus</location>
    </subcellularLocation>
</comment>
<feature type="compositionally biased region" description="Polar residues" evidence="6">
    <location>
        <begin position="1068"/>
        <end position="1078"/>
    </location>
</feature>
<evidence type="ECO:0000256" key="3">
    <source>
        <dbReference type="ARBA" id="ARBA00008845"/>
    </source>
</evidence>
<evidence type="ECO:0000313" key="7">
    <source>
        <dbReference type="EMBL" id="CUG18843.1"/>
    </source>
</evidence>
<sequence>MARRRRAQPPPVEPLSDFSSEEEFPTHHRRLLDSDDEHYGEEDEDLMQWSDEEESEGGSSDDDEEGYDDDDFDDAITEDTASGDDAFDIAGRHTDDDDEEGESDSDPLANFSGSDDDESVGGDGRGSRRRRLHQHSNFERSRQIPELRTIMRRLLRLEDLLTEATRRSMTTVHSPTVPSSSQDASALTPTLDALKETQMFLWSRFVRMVADEHRRSSDRYSNTLNFHDRSAFEHLTHTVHRNTKFCELLEAACIVGAPLTPATTSLATPGGAAGIEAAEGGSSPLPPPSSGAGAIPTNPPAPLPSHHEGIGKLAQYATCLISEGTREALLSPLGIVDLIPLVVREPSRAKRLAALSLIFSMFDQDELSEKKKLLSPLGIVDLIPLVVREPSRAKRLAALSLIFSMFDQDELSVGDAMAAGLHKVLLQRSRSTVGHMFDLNTIAPPLPLAVRSGSPMLQAAPWRPAVNPGSPVLAAPPSPIPRAEVTFVTAVDDGNEPAVDAPLSDNGSMQLRKRTREEEVESGADPHPAHRRRGGTAGIVQHSPKPSPRLPHQQPHHHHRSSHQWEPRPGDIVGRGPGWKFKDQGARCDCGVIVDVFEQEVLVRWRVSADHVAIVSLLQHVPGLGPEDRLFRYRYTGPFPEVVSWTAYLRARTMQPTNVSVKLEELLLMGAILGVLCNQKDCVLPCFQFQTVECMLALVDVQVVNAHEKYAALLDEMLMEVAEYREACVALADATTPPDGSIPVPAAIKAAEKKKRAAEIYAIEDVLPFNSSLNALEAHFRSQRELAARGLWVLNSLLQHKKLALVFLERNGLDRVLQIGQSTTITTIMYGCSLIISQLARPAVLEEVLQRQTHLFTHTMAFAMKCLDHSCADIKGSAAAFFFHALGFPLVLMHFDANGGLAAALRLFQEVVATNDATHDIVNPTLCLVMLRGFGTYLNAHMLLQTRVLFAEHRSLASVLHRPATSALPTRDTTLLDVVSTILTSTTETAMRYLTGVMPETFRRITSSQNIHAYRTLIDLGFHTLLLKCVIFYRDQDRFDLLNATLTLLKTFVTFPFTRKAIAMCDESTSSSDATSRHQQQQQQQPPPRQDNEEAIPRSRGNSPSQPLIDPVPQNEETAAATGAAESPTSTTTAPVVRSIPTLLLVMEDLNATNRESVQAVVGALQVLLLMLTPPRDSQDESGAMVFAKVCASVRSNDGIRVLLDLLRPRNANPNGTSSGSATNSGAAGHRGQMSSIALSLFPVVAHVVHILVRLVSNPGSDTHLLFRALDVHRIVKDVLQMYMEVPRMFGNKVVMHRHDVPINISLSQFVEHAKCLVMGHLPSLMHTHSTSFHHHQEGTTLLGDDETSQTAAGGAPGGQRLSANLRNNNNGTQTPTSSSASGPQFDVDDNTRRRGGSPSPATRGAPHRSDQQAFYPTYRAAVAAAASSVATGNSSAVGNAAKDSSELLSDPFEVMERQEIVNRSTLEFTRPSLLKLISSYLESEGLTGAAAAVKEDAKKLDEAAQDHNEEDQLVTTTTALQPAASSAPLLSASERQTLPGLVKSYLRFQQSTYASHPIATLPAFDLTSSIHGNLYAKVTDVTRRRNGAARNAITRTLKRRESLGASRRCRAYDHSTFFDSHRFLFDVRGANDDELSALSITFCDGGGTIAIGTSEGGIALFDTTSGEDISGTGEKLLEQHIIFEDGGVVDVIASPSQQLIAAVRDLSGSADGGGSLTQLMRRDAMPISILSIADCRTVRFAEHHDHLLVGTMDTASKCVLYDLNRVDIAQVFTDTDSSFSASENFKNVASLDATGNLVLSDATLWDRRCPTRPLHHFDRITEHFSGIFHPNNRHVIIDKSVWDLRTLTMLLSCPAMHQSTIHAFDYGSRLAAFQEPDYSRSSSVVTIIDGQTYETARTLDMKPLLRSFATSKTGVLFAGIQDSDTEVSVRIYSFGMEADEERYIAESEEPVEEDDLDGSDSELDLDDDDEDDDLDEAEDVSSSSLYSSNDDNEEDADEDADEDEDDEDDDDDSESSSDDSGDDDILSGRLSSRRLSTAGGSRGSGSGPSGNVGGSGGAGGAADDGEDSDGAMST</sequence>
<feature type="compositionally biased region" description="Polar residues" evidence="6">
    <location>
        <begin position="1362"/>
        <end position="1383"/>
    </location>
</feature>
<dbReference type="EMBL" id="CYKH01000693">
    <property type="protein sequence ID" value="CUG18843.1"/>
    <property type="molecule type" value="Genomic_DNA"/>
</dbReference>
<dbReference type="SUPFAM" id="SSF50978">
    <property type="entry name" value="WD40 repeat-like"/>
    <property type="match status" value="1"/>
</dbReference>
<dbReference type="PROSITE" id="PS50896">
    <property type="entry name" value="LISH"/>
    <property type="match status" value="1"/>
</dbReference>
<keyword evidence="4" id="KW-0833">Ubl conjugation pathway</keyword>
<feature type="region of interest" description="Disordered" evidence="6">
    <location>
        <begin position="1331"/>
        <end position="1411"/>
    </location>
</feature>
<dbReference type="Gene3D" id="2.130.10.10">
    <property type="entry name" value="YVTN repeat-like/Quinoprotein amine dehydrogenase"/>
    <property type="match status" value="1"/>
</dbReference>